<name>A0A0C9T6P1_PAXIN</name>
<accession>A0A0C9T6P1</accession>
<dbReference type="AlphaFoldDB" id="A0A0C9T6P1"/>
<protein>
    <submittedName>
        <fullName evidence="1">Uncharacterized protein</fullName>
    </submittedName>
</protein>
<organism evidence="1 2">
    <name type="scientific">Paxillus involutus ATCC 200175</name>
    <dbReference type="NCBI Taxonomy" id="664439"/>
    <lineage>
        <taxon>Eukaryota</taxon>
        <taxon>Fungi</taxon>
        <taxon>Dikarya</taxon>
        <taxon>Basidiomycota</taxon>
        <taxon>Agaricomycotina</taxon>
        <taxon>Agaricomycetes</taxon>
        <taxon>Agaricomycetidae</taxon>
        <taxon>Boletales</taxon>
        <taxon>Paxilineae</taxon>
        <taxon>Paxillaceae</taxon>
        <taxon>Paxillus</taxon>
    </lineage>
</organism>
<dbReference type="Proteomes" id="UP000053647">
    <property type="component" value="Unassembled WGS sequence"/>
</dbReference>
<dbReference type="EMBL" id="KN819380">
    <property type="protein sequence ID" value="KIJ11395.1"/>
    <property type="molecule type" value="Genomic_DNA"/>
</dbReference>
<reference evidence="2" key="2">
    <citation type="submission" date="2015-01" db="EMBL/GenBank/DDBJ databases">
        <title>Evolutionary Origins and Diversification of the Mycorrhizal Mutualists.</title>
        <authorList>
            <consortium name="DOE Joint Genome Institute"/>
            <consortium name="Mycorrhizal Genomics Consortium"/>
            <person name="Kohler A."/>
            <person name="Kuo A."/>
            <person name="Nagy L.G."/>
            <person name="Floudas D."/>
            <person name="Copeland A."/>
            <person name="Barry K.W."/>
            <person name="Cichocki N."/>
            <person name="Veneault-Fourrey C."/>
            <person name="LaButti K."/>
            <person name="Lindquist E.A."/>
            <person name="Lipzen A."/>
            <person name="Lundell T."/>
            <person name="Morin E."/>
            <person name="Murat C."/>
            <person name="Riley R."/>
            <person name="Ohm R."/>
            <person name="Sun H."/>
            <person name="Tunlid A."/>
            <person name="Henrissat B."/>
            <person name="Grigoriev I.V."/>
            <person name="Hibbett D.S."/>
            <person name="Martin F."/>
        </authorList>
    </citation>
    <scope>NUCLEOTIDE SEQUENCE [LARGE SCALE GENOMIC DNA]</scope>
    <source>
        <strain evidence="2">ATCC 200175</strain>
    </source>
</reference>
<evidence type="ECO:0000313" key="1">
    <source>
        <dbReference type="EMBL" id="KIJ11395.1"/>
    </source>
</evidence>
<gene>
    <name evidence="1" type="ORF">PAXINDRAFT_15701</name>
</gene>
<keyword evidence="2" id="KW-1185">Reference proteome</keyword>
<sequence length="198" mass="22291">MSDVSSFWDLPRLPMLALSQMTTPALMPDSSRSNSPCLFYPSPPLTPDSIHIPPYHGLSHEIFGNDDEVTQAPAHFGLLYYHNDAFDGRKALLTPPMQPSLFSAPHSLPYSKPPLPFTRSYNYANVKSALACTRNIDEELEMLNYCNLGACITADQLQKHPPSIYYFQEDSYTLPCPSRPHPLQRSLSQLLSYMPPPY</sequence>
<dbReference type="HOGENOM" id="CLU_1378537_0_0_1"/>
<reference evidence="1 2" key="1">
    <citation type="submission" date="2014-06" db="EMBL/GenBank/DDBJ databases">
        <authorList>
            <consortium name="DOE Joint Genome Institute"/>
            <person name="Kuo A."/>
            <person name="Kohler A."/>
            <person name="Nagy L.G."/>
            <person name="Floudas D."/>
            <person name="Copeland A."/>
            <person name="Barry K.W."/>
            <person name="Cichocki N."/>
            <person name="Veneault-Fourrey C."/>
            <person name="LaButti K."/>
            <person name="Lindquist E.A."/>
            <person name="Lipzen A."/>
            <person name="Lundell T."/>
            <person name="Morin E."/>
            <person name="Murat C."/>
            <person name="Sun H."/>
            <person name="Tunlid A."/>
            <person name="Henrissat B."/>
            <person name="Grigoriev I.V."/>
            <person name="Hibbett D.S."/>
            <person name="Martin F."/>
            <person name="Nordberg H.P."/>
            <person name="Cantor M.N."/>
            <person name="Hua S.X."/>
        </authorList>
    </citation>
    <scope>NUCLEOTIDE SEQUENCE [LARGE SCALE GENOMIC DNA]</scope>
    <source>
        <strain evidence="1 2">ATCC 200175</strain>
    </source>
</reference>
<evidence type="ECO:0000313" key="2">
    <source>
        <dbReference type="Proteomes" id="UP000053647"/>
    </source>
</evidence>
<proteinExistence type="predicted"/>